<keyword evidence="5" id="KW-1185">Reference proteome</keyword>
<dbReference type="InterPro" id="IPR036291">
    <property type="entry name" value="NAD(P)-bd_dom_sf"/>
</dbReference>
<dbReference type="InterPro" id="IPR050177">
    <property type="entry name" value="Lipid_A_modif_metabolic_enz"/>
</dbReference>
<dbReference type="EMBL" id="JACHFK010000002">
    <property type="protein sequence ID" value="MBB5375607.1"/>
    <property type="molecule type" value="Genomic_DNA"/>
</dbReference>
<dbReference type="SUPFAM" id="SSF51735">
    <property type="entry name" value="NAD(P)-binding Rossmann-fold domains"/>
    <property type="match status" value="1"/>
</dbReference>
<protein>
    <submittedName>
        <fullName evidence="3">Nucleoside-diphosphate-sugar epimerase</fullName>
    </submittedName>
    <submittedName>
        <fullName evidence="2">SnoG protein</fullName>
    </submittedName>
</protein>
<dbReference type="Pfam" id="PF01370">
    <property type="entry name" value="Epimerase"/>
    <property type="match status" value="1"/>
</dbReference>
<comment type="caution">
    <text evidence="3">The sequence shown here is derived from an EMBL/GenBank/DDBJ whole genome shotgun (WGS) entry which is preliminary data.</text>
</comment>
<dbReference type="CDD" id="cd08946">
    <property type="entry name" value="SDR_e"/>
    <property type="match status" value="1"/>
</dbReference>
<proteinExistence type="predicted"/>
<dbReference type="PROSITE" id="PS50206">
    <property type="entry name" value="RHODANESE_3"/>
    <property type="match status" value="1"/>
</dbReference>
<evidence type="ECO:0000259" key="1">
    <source>
        <dbReference type="PROSITE" id="PS50206"/>
    </source>
</evidence>
<gene>
    <name evidence="2" type="ORF">GCM10017781_13940</name>
    <name evidence="3" type="ORF">HNQ07_001064</name>
</gene>
<reference evidence="3 4" key="3">
    <citation type="submission" date="2020-08" db="EMBL/GenBank/DDBJ databases">
        <title>Genomic Encyclopedia of Type Strains, Phase IV (KMG-IV): sequencing the most valuable type-strain genomes for metagenomic binning, comparative biology and taxonomic classification.</title>
        <authorList>
            <person name="Goeker M."/>
        </authorList>
    </citation>
    <scope>NUCLEOTIDE SEQUENCE [LARGE SCALE GENOMIC DNA]</scope>
    <source>
        <strain evidence="3 4">DSM 27521</strain>
    </source>
</reference>
<dbReference type="Proteomes" id="UP000619376">
    <property type="component" value="Unassembled WGS sequence"/>
</dbReference>
<evidence type="ECO:0000313" key="3">
    <source>
        <dbReference type="EMBL" id="MBB5375607.1"/>
    </source>
</evidence>
<feature type="domain" description="Rhodanese" evidence="1">
    <location>
        <begin position="3"/>
        <end position="99"/>
    </location>
</feature>
<evidence type="ECO:0000313" key="4">
    <source>
        <dbReference type="Proteomes" id="UP000539473"/>
    </source>
</evidence>
<organism evidence="3 4">
    <name type="scientific">Deinococcus metalli</name>
    <dbReference type="NCBI Taxonomy" id="1141878"/>
    <lineage>
        <taxon>Bacteria</taxon>
        <taxon>Thermotogati</taxon>
        <taxon>Deinococcota</taxon>
        <taxon>Deinococci</taxon>
        <taxon>Deinococcales</taxon>
        <taxon>Deinococcaceae</taxon>
        <taxon>Deinococcus</taxon>
    </lineage>
</organism>
<dbReference type="EMBL" id="BNAJ01000002">
    <property type="protein sequence ID" value="GHF38424.1"/>
    <property type="molecule type" value="Genomic_DNA"/>
</dbReference>
<reference evidence="2" key="4">
    <citation type="submission" date="2024-05" db="EMBL/GenBank/DDBJ databases">
        <authorList>
            <person name="Sun Q."/>
            <person name="Zhou Y."/>
        </authorList>
    </citation>
    <scope>NUCLEOTIDE SEQUENCE</scope>
    <source>
        <strain evidence="2">CGMCC 1.18437</strain>
    </source>
</reference>
<dbReference type="Gene3D" id="3.40.50.720">
    <property type="entry name" value="NAD(P)-binding Rossmann-like Domain"/>
    <property type="match status" value="1"/>
</dbReference>
<evidence type="ECO:0000313" key="2">
    <source>
        <dbReference type="EMBL" id="GHF38424.1"/>
    </source>
</evidence>
<reference evidence="5" key="2">
    <citation type="journal article" date="2019" name="Int. J. Syst. Evol. Microbiol.">
        <title>The Global Catalogue of Microorganisms (GCM) 10K type strain sequencing project: providing services to taxonomists for standard genome sequencing and annotation.</title>
        <authorList>
            <consortium name="The Broad Institute Genomics Platform"/>
            <consortium name="The Broad Institute Genome Sequencing Center for Infectious Disease"/>
            <person name="Wu L."/>
            <person name="Ma J."/>
        </authorList>
    </citation>
    <scope>NUCLEOTIDE SEQUENCE [LARGE SCALE GENOMIC DNA]</scope>
    <source>
        <strain evidence="5">CGMCC 1.18437</strain>
    </source>
</reference>
<dbReference type="Proteomes" id="UP000539473">
    <property type="component" value="Unassembled WGS sequence"/>
</dbReference>
<dbReference type="PANTHER" id="PTHR43245">
    <property type="entry name" value="BIFUNCTIONAL POLYMYXIN RESISTANCE PROTEIN ARNA"/>
    <property type="match status" value="1"/>
</dbReference>
<sequence>MTAGAPHDSPVLLLGAAGFLGQHVAATLRAAGRSVREVRGVDLAGLDDRAWDDLMAGTAGVVNAAGRTAGTLSDLTRANVLLLAGALDAAAHAGVPLVHLASAAEYGRTPDGHAAREDGLATPLSAYGASKLAGTLLLQQAVHGGHVRACALRVTNPLGHGMGAGTLPGRAAQQVLAAGTAPLRFGPLGAQRDFVDARDVARAAVHVLDLLGAGHTVPDVINVGSGEARPVRDVVHGLAALAGHRGPLLEDAPGSPRSGDVPYQRADLTRLHATGFTAQHTFDSSVMALLGPVPAH</sequence>
<evidence type="ECO:0000313" key="5">
    <source>
        <dbReference type="Proteomes" id="UP000619376"/>
    </source>
</evidence>
<dbReference type="AlphaFoldDB" id="A0A7W8NQZ7"/>
<dbReference type="InterPro" id="IPR001763">
    <property type="entry name" value="Rhodanese-like_dom"/>
</dbReference>
<dbReference type="RefSeq" id="WP_184109898.1">
    <property type="nucleotide sequence ID" value="NZ_BNAJ01000002.1"/>
</dbReference>
<name>A0A7W8NQZ7_9DEIO</name>
<accession>A0A7W8NQZ7</accession>
<reference evidence="2" key="1">
    <citation type="journal article" date="2014" name="Int. J. Syst. Evol. Microbiol.">
        <title>Complete genome of a new Firmicutes species belonging to the dominant human colonic microbiota ('Ruminococcus bicirculans') reveals two chromosomes and a selective capacity to utilize plant glucans.</title>
        <authorList>
            <consortium name="NISC Comparative Sequencing Program"/>
            <person name="Wegmann U."/>
            <person name="Louis P."/>
            <person name="Goesmann A."/>
            <person name="Henrissat B."/>
            <person name="Duncan S.H."/>
            <person name="Flint H.J."/>
        </authorList>
    </citation>
    <scope>NUCLEOTIDE SEQUENCE</scope>
    <source>
        <strain evidence="2">CGMCC 1.18437</strain>
    </source>
</reference>
<dbReference type="InterPro" id="IPR001509">
    <property type="entry name" value="Epimerase_deHydtase"/>
</dbReference>